<dbReference type="OrthoDB" id="323914at2"/>
<gene>
    <name evidence="1" type="ORF">M911_16145</name>
</gene>
<proteinExistence type="predicted"/>
<reference evidence="1 2" key="1">
    <citation type="journal article" date="2014" name="J Genomics">
        <title>Draft Genome Sequence of the Extremely Halophilic Phototrophic Purple Sulfur Bacterium Halorhodospira halochloris.</title>
        <authorList>
            <person name="Singh K.S."/>
            <person name="Kirksey J."/>
            <person name="Hoff W.D."/>
            <person name="Deole R."/>
        </authorList>
    </citation>
    <scope>NUCLEOTIDE SEQUENCE [LARGE SCALE GENOMIC DNA]</scope>
    <source>
        <strain evidence="1 2">A</strain>
    </source>
</reference>
<evidence type="ECO:0008006" key="3">
    <source>
        <dbReference type="Google" id="ProtNLM"/>
    </source>
</evidence>
<accession>W8KTR3</accession>
<dbReference type="EMBL" id="CP007268">
    <property type="protein sequence ID" value="AHK80417.1"/>
    <property type="molecule type" value="Genomic_DNA"/>
</dbReference>
<organism evidence="1 2">
    <name type="scientific">Ectothiorhodospira haloalkaliphila</name>
    <dbReference type="NCBI Taxonomy" id="421628"/>
    <lineage>
        <taxon>Bacteria</taxon>
        <taxon>Pseudomonadati</taxon>
        <taxon>Pseudomonadota</taxon>
        <taxon>Gammaproteobacteria</taxon>
        <taxon>Chromatiales</taxon>
        <taxon>Ectothiorhodospiraceae</taxon>
        <taxon>Ectothiorhodospira</taxon>
    </lineage>
</organism>
<name>W8KTR3_9GAMM</name>
<evidence type="ECO:0000313" key="1">
    <source>
        <dbReference type="EMBL" id="AHK80417.1"/>
    </source>
</evidence>
<dbReference type="KEGG" id="hhc:M911_16145"/>
<protein>
    <recommendedName>
        <fullName evidence="3">Outer membrane protein beta-barrel domain-containing protein</fullName>
    </recommendedName>
</protein>
<dbReference type="AlphaFoldDB" id="W8KTR3"/>
<keyword evidence="2" id="KW-1185">Reference proteome</keyword>
<reference evidence="2" key="2">
    <citation type="submission" date="2014-02" db="EMBL/GenBank/DDBJ databases">
        <title>Draft Genome Sequence of extremely halophilic bacteria Halorhodospira halochloris.</title>
        <authorList>
            <person name="Singh K.S."/>
        </authorList>
    </citation>
    <scope>NUCLEOTIDE SEQUENCE [LARGE SCALE GENOMIC DNA]</scope>
    <source>
        <strain evidence="2">A</strain>
    </source>
</reference>
<dbReference type="HOGENOM" id="CLU_091311_0_0_6"/>
<dbReference type="Proteomes" id="UP000019442">
    <property type="component" value="Chromosome"/>
</dbReference>
<sequence>MFVYAGQWSDNRLGEILTTRTNFRSSYLVAAGLSGVLHGFSEHLDLEGEINAAQHWGKQHHLEINAAASLRWRTFPWDHYLDTSFAHGLGPSYAFERPPVESRGDQRASRVLVFMMTELAFAPPKASYTAWEGFIRIHHRSGAYDIVSKASGSNFVTFGLRHRF</sequence>
<evidence type="ECO:0000313" key="2">
    <source>
        <dbReference type="Proteomes" id="UP000019442"/>
    </source>
</evidence>